<evidence type="ECO:0000313" key="2">
    <source>
        <dbReference type="EMBL" id="TKT88910.1"/>
    </source>
</evidence>
<dbReference type="EMBL" id="SZVO01000013">
    <property type="protein sequence ID" value="TKT88910.1"/>
    <property type="molecule type" value="Genomic_DNA"/>
</dbReference>
<reference evidence="2 3" key="1">
    <citation type="submission" date="2019-05" db="EMBL/GenBank/DDBJ databases">
        <title>Dyadobacter AR-3-8 sp. nov., isolated from arctic soil.</title>
        <authorList>
            <person name="Chaudhary D.K."/>
        </authorList>
    </citation>
    <scope>NUCLEOTIDE SEQUENCE [LARGE SCALE GENOMIC DNA]</scope>
    <source>
        <strain evidence="2 3">AR-3-8</strain>
    </source>
</reference>
<evidence type="ECO:0000256" key="1">
    <source>
        <dbReference type="SAM" id="Coils"/>
    </source>
</evidence>
<dbReference type="Gene3D" id="1.10.1660.10">
    <property type="match status" value="1"/>
</dbReference>
<comment type="caution">
    <text evidence="2">The sequence shown here is derived from an EMBL/GenBank/DDBJ whole genome shotgun (WGS) entry which is preliminary data.</text>
</comment>
<dbReference type="Proteomes" id="UP000304900">
    <property type="component" value="Unassembled WGS sequence"/>
</dbReference>
<dbReference type="Pfam" id="PF13591">
    <property type="entry name" value="MerR_2"/>
    <property type="match status" value="1"/>
</dbReference>
<name>A0A4U6CVV1_9BACT</name>
<feature type="coiled-coil region" evidence="1">
    <location>
        <begin position="71"/>
        <end position="98"/>
    </location>
</feature>
<gene>
    <name evidence="2" type="ORF">FDK13_25070</name>
</gene>
<protein>
    <recommendedName>
        <fullName evidence="4">MerR family transcriptional regulator</fullName>
    </recommendedName>
</protein>
<evidence type="ECO:0008006" key="4">
    <source>
        <dbReference type="Google" id="ProtNLM"/>
    </source>
</evidence>
<proteinExistence type="predicted"/>
<dbReference type="RefSeq" id="WP_137342764.1">
    <property type="nucleotide sequence ID" value="NZ_BSQH01000019.1"/>
</dbReference>
<evidence type="ECO:0000313" key="3">
    <source>
        <dbReference type="Proteomes" id="UP000304900"/>
    </source>
</evidence>
<organism evidence="2 3">
    <name type="scientific">Dyadobacter frigoris</name>
    <dbReference type="NCBI Taxonomy" id="2576211"/>
    <lineage>
        <taxon>Bacteria</taxon>
        <taxon>Pseudomonadati</taxon>
        <taxon>Bacteroidota</taxon>
        <taxon>Cytophagia</taxon>
        <taxon>Cytophagales</taxon>
        <taxon>Spirosomataceae</taxon>
        <taxon>Dyadobacter</taxon>
    </lineage>
</organism>
<keyword evidence="1" id="KW-0175">Coiled coil</keyword>
<sequence>METDQLISIDIFCNHYKVEYSFVQSLREVGLIDTVIVQETQYIHLPQLQKLERMIRLHDDLDVNLEGIEVVHHLLKRVESMQSEIVSLKNRLRLYESLD</sequence>
<dbReference type="AlphaFoldDB" id="A0A4U6CVV1"/>
<dbReference type="OrthoDB" id="1494789at2"/>
<keyword evidence="3" id="KW-1185">Reference proteome</keyword>
<accession>A0A4U6CVV1</accession>